<keyword evidence="3" id="KW-0238">DNA-binding</keyword>
<dbReference type="PANTHER" id="PTHR43280:SF2">
    <property type="entry name" value="HTH-TYPE TRANSCRIPTIONAL REGULATOR EXSA"/>
    <property type="match status" value="1"/>
</dbReference>
<evidence type="ECO:0000256" key="2">
    <source>
        <dbReference type="ARBA" id="ARBA00023015"/>
    </source>
</evidence>
<dbReference type="GO" id="GO:0043565">
    <property type="term" value="F:sequence-specific DNA binding"/>
    <property type="evidence" value="ECO:0007669"/>
    <property type="project" value="InterPro"/>
</dbReference>
<dbReference type="SUPFAM" id="SSF52172">
    <property type="entry name" value="CheY-like"/>
    <property type="match status" value="1"/>
</dbReference>
<dbReference type="CDD" id="cd17536">
    <property type="entry name" value="REC_YesN-like"/>
    <property type="match status" value="1"/>
</dbReference>
<dbReference type="RefSeq" id="WP_073280066.1">
    <property type="nucleotide sequence ID" value="NZ_FRAC01000037.1"/>
</dbReference>
<evidence type="ECO:0000256" key="5">
    <source>
        <dbReference type="ARBA" id="ARBA00024867"/>
    </source>
</evidence>
<dbReference type="PROSITE" id="PS50110">
    <property type="entry name" value="RESPONSE_REGULATORY"/>
    <property type="match status" value="1"/>
</dbReference>
<dbReference type="OrthoDB" id="9794370at2"/>
<evidence type="ECO:0000259" key="8">
    <source>
        <dbReference type="PROSITE" id="PS50110"/>
    </source>
</evidence>
<gene>
    <name evidence="9" type="ORF">SAMN02745136_05159</name>
</gene>
<dbReference type="EMBL" id="FRAC01000037">
    <property type="protein sequence ID" value="SHL55322.1"/>
    <property type="molecule type" value="Genomic_DNA"/>
</dbReference>
<evidence type="ECO:0000256" key="6">
    <source>
        <dbReference type="PROSITE-ProRule" id="PRU00169"/>
    </source>
</evidence>
<keyword evidence="4" id="KW-0804">Transcription</keyword>
<keyword evidence="2" id="KW-0805">Transcription regulation</keyword>
<dbReference type="Pfam" id="PF00072">
    <property type="entry name" value="Response_reg"/>
    <property type="match status" value="1"/>
</dbReference>
<sequence>MYSILLVEDEKIELDTLKGYINWDEIFIDKVYTARNGRSAIECIAQNEPDIMITDIQMPIMTGIELAKRVREEGYKTKIIFLTGYDDFNYVKEAFKVQAADYILKPFMTEEVEKLILRIEKQIESEKTAEVSLSVAAKHMIEQLCRGDINEEEGNRLSLRYFERPLGEVAYGLMALYGVEEEELLQRKGEGLAEVYHSFLIGDVLVVVLQSHLYFWDGARRIQNILKGSCSIACFKEKISLSRLKEGTEQLIKLKEKIFFEAKGEIVDAGREQAVQAEREGVKGTISPAKKENLYKAVRNGEQGRAEEELRAVLNSFTALTKEECIQEAFGFYYELKSNLAEGDSQLTSWIAEREEGWEQKILKGRYWEDIVKALFSYCSSIISFFKKQHENPNYHVIARIRDYLEYNYSGVCSVEEMAEEVHLSPNYLRSLFKERMGQTILEYVTEYRLLKACELLKDKTLRVKEIGRLVGYDNESYFGTVFAKKYGVTPNEYRKMV</sequence>
<dbReference type="InterPro" id="IPR009057">
    <property type="entry name" value="Homeodomain-like_sf"/>
</dbReference>
<dbReference type="InterPro" id="IPR018062">
    <property type="entry name" value="HTH_AraC-typ_CS"/>
</dbReference>
<comment type="function">
    <text evidence="5">May play the central regulatory role in sporulation. It may be an element of the effector pathway responsible for the activation of sporulation genes in response to nutritional stress. Spo0A may act in concert with spo0H (a sigma factor) to control the expression of some genes that are critical to the sporulation process.</text>
</comment>
<protein>
    <recommendedName>
        <fullName evidence="1">Stage 0 sporulation protein A homolog</fullName>
    </recommendedName>
</protein>
<dbReference type="PRINTS" id="PR00032">
    <property type="entry name" value="HTHARAC"/>
</dbReference>
<evidence type="ECO:0000259" key="7">
    <source>
        <dbReference type="PROSITE" id="PS01124"/>
    </source>
</evidence>
<dbReference type="InterPro" id="IPR011006">
    <property type="entry name" value="CheY-like_superfamily"/>
</dbReference>
<dbReference type="STRING" id="1121322.SAMN02745136_05159"/>
<dbReference type="AlphaFoldDB" id="A0A1M7BJY3"/>
<dbReference type="InterPro" id="IPR001789">
    <property type="entry name" value="Sig_transdc_resp-reg_receiver"/>
</dbReference>
<dbReference type="Proteomes" id="UP000184386">
    <property type="component" value="Unassembled WGS sequence"/>
</dbReference>
<dbReference type="Gene3D" id="1.10.10.60">
    <property type="entry name" value="Homeodomain-like"/>
    <property type="match status" value="2"/>
</dbReference>
<dbReference type="GO" id="GO:0003700">
    <property type="term" value="F:DNA-binding transcription factor activity"/>
    <property type="evidence" value="ECO:0007669"/>
    <property type="project" value="InterPro"/>
</dbReference>
<organism evidence="9 10">
    <name type="scientific">Anaerocolumna jejuensis DSM 15929</name>
    <dbReference type="NCBI Taxonomy" id="1121322"/>
    <lineage>
        <taxon>Bacteria</taxon>
        <taxon>Bacillati</taxon>
        <taxon>Bacillota</taxon>
        <taxon>Clostridia</taxon>
        <taxon>Lachnospirales</taxon>
        <taxon>Lachnospiraceae</taxon>
        <taxon>Anaerocolumna</taxon>
    </lineage>
</organism>
<keyword evidence="10" id="KW-1185">Reference proteome</keyword>
<accession>A0A1M7BJY3</accession>
<feature type="domain" description="HTH araC/xylS-type" evidence="7">
    <location>
        <begin position="399"/>
        <end position="497"/>
    </location>
</feature>
<evidence type="ECO:0000256" key="4">
    <source>
        <dbReference type="ARBA" id="ARBA00023163"/>
    </source>
</evidence>
<reference evidence="9 10" key="1">
    <citation type="submission" date="2016-11" db="EMBL/GenBank/DDBJ databases">
        <authorList>
            <person name="Jaros S."/>
            <person name="Januszkiewicz K."/>
            <person name="Wedrychowicz H."/>
        </authorList>
    </citation>
    <scope>NUCLEOTIDE SEQUENCE [LARGE SCALE GENOMIC DNA]</scope>
    <source>
        <strain evidence="9 10">DSM 15929</strain>
    </source>
</reference>
<name>A0A1M7BJY3_9FIRM</name>
<evidence type="ECO:0000256" key="3">
    <source>
        <dbReference type="ARBA" id="ARBA00023125"/>
    </source>
</evidence>
<feature type="modified residue" description="4-aspartylphosphate" evidence="6">
    <location>
        <position position="55"/>
    </location>
</feature>
<evidence type="ECO:0000313" key="9">
    <source>
        <dbReference type="EMBL" id="SHL55322.1"/>
    </source>
</evidence>
<dbReference type="PANTHER" id="PTHR43280">
    <property type="entry name" value="ARAC-FAMILY TRANSCRIPTIONAL REGULATOR"/>
    <property type="match status" value="1"/>
</dbReference>
<evidence type="ECO:0000256" key="1">
    <source>
        <dbReference type="ARBA" id="ARBA00018672"/>
    </source>
</evidence>
<dbReference type="PROSITE" id="PS01124">
    <property type="entry name" value="HTH_ARAC_FAMILY_2"/>
    <property type="match status" value="1"/>
</dbReference>
<feature type="domain" description="Response regulatory" evidence="8">
    <location>
        <begin position="3"/>
        <end position="120"/>
    </location>
</feature>
<dbReference type="SMART" id="SM00448">
    <property type="entry name" value="REC"/>
    <property type="match status" value="1"/>
</dbReference>
<dbReference type="Pfam" id="PF12833">
    <property type="entry name" value="HTH_18"/>
    <property type="match status" value="1"/>
</dbReference>
<dbReference type="InterPro" id="IPR018060">
    <property type="entry name" value="HTH_AraC"/>
</dbReference>
<dbReference type="SUPFAM" id="SSF46689">
    <property type="entry name" value="Homeodomain-like"/>
    <property type="match status" value="2"/>
</dbReference>
<dbReference type="InterPro" id="IPR020449">
    <property type="entry name" value="Tscrpt_reg_AraC-type_HTH"/>
</dbReference>
<dbReference type="GO" id="GO:0000160">
    <property type="term" value="P:phosphorelay signal transduction system"/>
    <property type="evidence" value="ECO:0007669"/>
    <property type="project" value="InterPro"/>
</dbReference>
<evidence type="ECO:0000313" key="10">
    <source>
        <dbReference type="Proteomes" id="UP000184386"/>
    </source>
</evidence>
<dbReference type="PROSITE" id="PS00041">
    <property type="entry name" value="HTH_ARAC_FAMILY_1"/>
    <property type="match status" value="1"/>
</dbReference>
<dbReference type="SMART" id="SM00342">
    <property type="entry name" value="HTH_ARAC"/>
    <property type="match status" value="1"/>
</dbReference>
<proteinExistence type="predicted"/>
<dbReference type="Gene3D" id="3.40.50.2300">
    <property type="match status" value="1"/>
</dbReference>
<keyword evidence="6" id="KW-0597">Phosphoprotein</keyword>